<sequence length="84" mass="9516">MIQLANEARSKSQAVREAQLRAIGNEINKVIQRAIDKGEYESYIIFPLSIKEECLDMLKNAGYSTVSSGNVNHQGKYQIKISWK</sequence>
<protein>
    <submittedName>
        <fullName evidence="1">Uncharacterized protein</fullName>
    </submittedName>
</protein>
<dbReference type="EMBL" id="OM638103">
    <property type="protein sequence ID" value="UNY47106.1"/>
    <property type="molecule type" value="Genomic_DNA"/>
</dbReference>
<evidence type="ECO:0000313" key="1">
    <source>
        <dbReference type="EMBL" id="UNY47106.1"/>
    </source>
</evidence>
<name>A0AAE9K5H5_9CAUD</name>
<accession>A0AAE9K5H5</accession>
<evidence type="ECO:0000313" key="2">
    <source>
        <dbReference type="Proteomes" id="UP000832072"/>
    </source>
</evidence>
<gene>
    <name evidence="1" type="ORF">EHEKIMEA_00224</name>
</gene>
<organism evidence="1 2">
    <name type="scientific">Cronobacter phage LPCS28</name>
    <dbReference type="NCBI Taxonomy" id="2924885"/>
    <lineage>
        <taxon>Viruses</taxon>
        <taxon>Duplodnaviria</taxon>
        <taxon>Heunggongvirae</taxon>
        <taxon>Uroviricota</taxon>
        <taxon>Caudoviricetes</taxon>
        <taxon>Pantevenvirales</taxon>
        <taxon>Straboviridae</taxon>
        <taxon>Nanhuvirus</taxon>
        <taxon>Nanhuvirus LPCS28</taxon>
    </lineage>
</organism>
<keyword evidence="2" id="KW-1185">Reference proteome</keyword>
<dbReference type="Proteomes" id="UP000832072">
    <property type="component" value="Segment"/>
</dbReference>
<reference evidence="1 2" key="1">
    <citation type="submission" date="2022-02" db="EMBL/GenBank/DDBJ databases">
        <authorList>
            <person name="Tian F."/>
            <person name="Li J."/>
            <person name="Li F."/>
            <person name="Tong Y."/>
        </authorList>
    </citation>
    <scope>NUCLEOTIDE SEQUENCE [LARGE SCALE GENOMIC DNA]</scope>
</reference>
<proteinExistence type="predicted"/>